<feature type="transmembrane region" description="Helical" evidence="5">
    <location>
        <begin position="20"/>
        <end position="46"/>
    </location>
</feature>
<keyword evidence="2" id="KW-0732">Signal</keyword>
<dbReference type="Proteomes" id="UP001153636">
    <property type="component" value="Chromosome 6"/>
</dbReference>
<dbReference type="PANTHER" id="PTHR24369:SF210">
    <property type="entry name" value="CHAOPTIN-RELATED"/>
    <property type="match status" value="1"/>
</dbReference>
<dbReference type="InterPro" id="IPR050541">
    <property type="entry name" value="LRR_TM_domain-containing"/>
</dbReference>
<dbReference type="GO" id="GO:0005886">
    <property type="term" value="C:plasma membrane"/>
    <property type="evidence" value="ECO:0007669"/>
    <property type="project" value="TreeGrafter"/>
</dbReference>
<dbReference type="SUPFAM" id="SSF52058">
    <property type="entry name" value="L domain-like"/>
    <property type="match status" value="1"/>
</dbReference>
<accession>A0A9P0GJY0</accession>
<keyword evidence="5" id="KW-0812">Transmembrane</keyword>
<evidence type="ECO:0000256" key="5">
    <source>
        <dbReference type="SAM" id="Phobius"/>
    </source>
</evidence>
<dbReference type="EMBL" id="OV651818">
    <property type="protein sequence ID" value="CAH1111938.1"/>
    <property type="molecule type" value="Genomic_DNA"/>
</dbReference>
<evidence type="ECO:0000256" key="2">
    <source>
        <dbReference type="ARBA" id="ARBA00022729"/>
    </source>
</evidence>
<keyword evidence="5" id="KW-0472">Membrane</keyword>
<evidence type="ECO:0000256" key="4">
    <source>
        <dbReference type="SAM" id="MobiDB-lite"/>
    </source>
</evidence>
<reference evidence="6" key="1">
    <citation type="submission" date="2022-01" db="EMBL/GenBank/DDBJ databases">
        <authorList>
            <person name="King R."/>
        </authorList>
    </citation>
    <scope>NUCLEOTIDE SEQUENCE</scope>
</reference>
<dbReference type="InterPro" id="IPR032675">
    <property type="entry name" value="LRR_dom_sf"/>
</dbReference>
<feature type="transmembrane region" description="Helical" evidence="5">
    <location>
        <begin position="582"/>
        <end position="607"/>
    </location>
</feature>
<feature type="region of interest" description="Disordered" evidence="4">
    <location>
        <begin position="385"/>
        <end position="418"/>
    </location>
</feature>
<evidence type="ECO:0000256" key="1">
    <source>
        <dbReference type="ARBA" id="ARBA00022614"/>
    </source>
</evidence>
<keyword evidence="1" id="KW-0433">Leucine-rich repeat</keyword>
<keyword evidence="7" id="KW-1185">Reference proteome</keyword>
<dbReference type="OrthoDB" id="26525at2759"/>
<evidence type="ECO:0000313" key="7">
    <source>
        <dbReference type="Proteomes" id="UP001153636"/>
    </source>
</evidence>
<dbReference type="Gene3D" id="3.80.10.10">
    <property type="entry name" value="Ribonuclease Inhibitor"/>
    <property type="match status" value="1"/>
</dbReference>
<protein>
    <submittedName>
        <fullName evidence="6">Uncharacterized protein</fullName>
    </submittedName>
</protein>
<name>A0A9P0GJY0_9CUCU</name>
<keyword evidence="3" id="KW-0677">Repeat</keyword>
<dbReference type="PANTHER" id="PTHR24369">
    <property type="entry name" value="ANTIGEN BSP, PUTATIVE-RELATED"/>
    <property type="match status" value="1"/>
</dbReference>
<dbReference type="AlphaFoldDB" id="A0A9P0GJY0"/>
<evidence type="ECO:0000256" key="3">
    <source>
        <dbReference type="ARBA" id="ARBA00022737"/>
    </source>
</evidence>
<keyword evidence="5" id="KW-1133">Transmembrane helix</keyword>
<organism evidence="6 7">
    <name type="scientific">Psylliodes chrysocephalus</name>
    <dbReference type="NCBI Taxonomy" id="3402493"/>
    <lineage>
        <taxon>Eukaryota</taxon>
        <taxon>Metazoa</taxon>
        <taxon>Ecdysozoa</taxon>
        <taxon>Arthropoda</taxon>
        <taxon>Hexapoda</taxon>
        <taxon>Insecta</taxon>
        <taxon>Pterygota</taxon>
        <taxon>Neoptera</taxon>
        <taxon>Endopterygota</taxon>
        <taxon>Coleoptera</taxon>
        <taxon>Polyphaga</taxon>
        <taxon>Cucujiformia</taxon>
        <taxon>Chrysomeloidea</taxon>
        <taxon>Chrysomelidae</taxon>
        <taxon>Galerucinae</taxon>
        <taxon>Alticini</taxon>
        <taxon>Psylliodes</taxon>
    </lineage>
</organism>
<evidence type="ECO:0000313" key="6">
    <source>
        <dbReference type="EMBL" id="CAH1111938.1"/>
    </source>
</evidence>
<proteinExistence type="predicted"/>
<sequence length="761" mass="86782">MSYNLILLRKTNSEHDKWRLLVMTITLIFFLASFIFVVLDSIVGIFDLDSKYPNCSANAPQTHDQKFLLQPNIGNFLAPNSCNILKNHQCEITCEGSVIVDSDIIEKSHYNTCEDADILLTLNNVNFKDRTIQEGWLKKFPKMIITLQIEFKELTFLEKRSFAGGPFIKLKSLTLINTNTWYIKKDIFEGSTLLNLQFRCTEMEEINFEDGALKYIANSLESLQLNTCKLHPQALKNLTGSIPLTSLATLDLRFNYIEYIINQSFIGPTSLLQLYLSTCGIQKMDKNALLGVGHSVQLLNINNNSLRTLPDGIFREFRSRGTIQIDSNHWNCNCDLEWLKTFYINNSHNYFKDGNELFQCDTDNGIKNYLEVDFCPPSTTVDTTTVSFSPTTTTKSSTKDATTTNGTTTSMRPTTTTSVTTTKRTTTIDSTISVPTVGPTASILTSTSSPEDFISFVCKDCMRASPFNLHLSRDYSHSVAVRNGSIIYDFYQIQGTPYYDINLRNSIYNDYMIWFNVDNHDEMGCLYNVNEKVTLESLNYARKYLICLLKSDNDVVSPFDCTSLLVPPTWENTPWIFNKDKVLLLVLLIIIILIAVLVSAGTIYFMIRNNPKLIKATKKVNTDKTNTFDKDYQYVNPLSFYSTSDGYLTPKMNKRITSMNSMRRLSRKLSTISERDFEGPFSVIYNVSKINEQLYEPPPLPPNHPSKWRKIEMEDEHLSSAPEESLCDSIKLEKNYITNSVQENVANSKNSLKEGQYLDCF</sequence>
<gene>
    <name evidence="6" type="ORF">PSYICH_LOCUS12439</name>
</gene>